<evidence type="ECO:0000256" key="1">
    <source>
        <dbReference type="SAM" id="MobiDB-lite"/>
    </source>
</evidence>
<keyword evidence="3" id="KW-1185">Reference proteome</keyword>
<name>A0ABR0FAE3_9PEZI</name>
<dbReference type="Proteomes" id="UP001322138">
    <property type="component" value="Unassembled WGS sequence"/>
</dbReference>
<evidence type="ECO:0000313" key="2">
    <source>
        <dbReference type="EMBL" id="KAK4640950.1"/>
    </source>
</evidence>
<gene>
    <name evidence="2" type="ORF">QC761_0097200</name>
</gene>
<comment type="caution">
    <text evidence="2">The sequence shown here is derived from an EMBL/GenBank/DDBJ whole genome shotgun (WGS) entry which is preliminary data.</text>
</comment>
<evidence type="ECO:0000313" key="3">
    <source>
        <dbReference type="Proteomes" id="UP001322138"/>
    </source>
</evidence>
<sequence length="165" mass="17450">MLRSDLSSFCCRSGGGEGVAAEMHSSKSCMKPKRGRKEKKKQQKPEVPRLSSLFAARPSSRANILGPLTSTAAPDVKARLFSCPVLMRLRKSQSGSPATIHGSLFGASASSSSRAHFGAVAVSCGAATATPRLIIRAGSRSVLLTLTPLRSLVRFGYNQALAAYR</sequence>
<reference evidence="2 3" key="1">
    <citation type="journal article" date="2023" name="bioRxiv">
        <title>High-quality genome assemblies of four members of thePodospora anserinaspecies complex.</title>
        <authorList>
            <person name="Ament-Velasquez S.L."/>
            <person name="Vogan A.A."/>
            <person name="Wallerman O."/>
            <person name="Hartmann F."/>
            <person name="Gautier V."/>
            <person name="Silar P."/>
            <person name="Giraud T."/>
            <person name="Johannesson H."/>
        </authorList>
    </citation>
    <scope>NUCLEOTIDE SEQUENCE [LARGE SCALE GENOMIC DNA]</scope>
    <source>
        <strain evidence="2 3">CBS 112042</strain>
    </source>
</reference>
<dbReference type="GeneID" id="87892412"/>
<dbReference type="RefSeq" id="XP_062729926.1">
    <property type="nucleotide sequence ID" value="XM_062873047.1"/>
</dbReference>
<accession>A0ABR0FAE3</accession>
<organism evidence="2 3">
    <name type="scientific">Podospora bellae-mahoneyi</name>
    <dbReference type="NCBI Taxonomy" id="2093777"/>
    <lineage>
        <taxon>Eukaryota</taxon>
        <taxon>Fungi</taxon>
        <taxon>Dikarya</taxon>
        <taxon>Ascomycota</taxon>
        <taxon>Pezizomycotina</taxon>
        <taxon>Sordariomycetes</taxon>
        <taxon>Sordariomycetidae</taxon>
        <taxon>Sordariales</taxon>
        <taxon>Podosporaceae</taxon>
        <taxon>Podospora</taxon>
    </lineage>
</organism>
<feature type="compositionally biased region" description="Basic residues" evidence="1">
    <location>
        <begin position="30"/>
        <end position="42"/>
    </location>
</feature>
<feature type="region of interest" description="Disordered" evidence="1">
    <location>
        <begin position="16"/>
        <end position="51"/>
    </location>
</feature>
<proteinExistence type="predicted"/>
<dbReference type="EMBL" id="JAFFGZ010000008">
    <property type="protein sequence ID" value="KAK4640950.1"/>
    <property type="molecule type" value="Genomic_DNA"/>
</dbReference>
<protein>
    <submittedName>
        <fullName evidence="2">Uncharacterized protein</fullName>
    </submittedName>
</protein>